<keyword evidence="4" id="KW-0472">Membrane</keyword>
<protein>
    <recommendedName>
        <fullName evidence="6">Tat pathway signal sequence</fullName>
    </recommendedName>
</protein>
<dbReference type="Proteomes" id="UP000326877">
    <property type="component" value="Unassembled WGS sequence"/>
</dbReference>
<dbReference type="Pfam" id="PF11807">
    <property type="entry name" value="UstYa"/>
    <property type="match status" value="1"/>
</dbReference>
<dbReference type="OrthoDB" id="3687641at2759"/>
<dbReference type="AlphaFoldDB" id="A0A5N7CL57"/>
<keyword evidence="4" id="KW-0812">Transmembrane</keyword>
<proteinExistence type="inferred from homology"/>
<dbReference type="PANTHER" id="PTHR33365">
    <property type="entry name" value="YALI0B05434P"/>
    <property type="match status" value="1"/>
</dbReference>
<organism evidence="5">
    <name type="scientific">Petromyces alliaceus</name>
    <name type="common">Aspergillus alliaceus</name>
    <dbReference type="NCBI Taxonomy" id="209559"/>
    <lineage>
        <taxon>Eukaryota</taxon>
        <taxon>Fungi</taxon>
        <taxon>Dikarya</taxon>
        <taxon>Ascomycota</taxon>
        <taxon>Pezizomycotina</taxon>
        <taxon>Eurotiomycetes</taxon>
        <taxon>Eurotiomycetidae</taxon>
        <taxon>Eurotiales</taxon>
        <taxon>Aspergillaceae</taxon>
        <taxon>Aspergillus</taxon>
        <taxon>Aspergillus subgen. Circumdati</taxon>
    </lineage>
</organism>
<accession>A0A5N7CL57</accession>
<feature type="region of interest" description="Disordered" evidence="3">
    <location>
        <begin position="1"/>
        <end position="25"/>
    </location>
</feature>
<evidence type="ECO:0000256" key="3">
    <source>
        <dbReference type="SAM" id="MobiDB-lite"/>
    </source>
</evidence>
<evidence type="ECO:0000313" key="5">
    <source>
        <dbReference type="EMBL" id="KAE8394924.1"/>
    </source>
</evidence>
<evidence type="ECO:0000256" key="1">
    <source>
        <dbReference type="ARBA" id="ARBA00004685"/>
    </source>
</evidence>
<feature type="compositionally biased region" description="Polar residues" evidence="3">
    <location>
        <begin position="1"/>
        <end position="10"/>
    </location>
</feature>
<name>A0A5N7CL57_PETAA</name>
<keyword evidence="4" id="KW-1133">Transmembrane helix</keyword>
<comment type="similarity">
    <text evidence="2">Belongs to the ustYa family.</text>
</comment>
<dbReference type="InterPro" id="IPR021765">
    <property type="entry name" value="UstYa-like"/>
</dbReference>
<evidence type="ECO:0008006" key="6">
    <source>
        <dbReference type="Google" id="ProtNLM"/>
    </source>
</evidence>
<feature type="transmembrane region" description="Helical" evidence="4">
    <location>
        <begin position="52"/>
        <end position="70"/>
    </location>
</feature>
<comment type="pathway">
    <text evidence="1">Mycotoxin biosynthesis.</text>
</comment>
<evidence type="ECO:0000256" key="4">
    <source>
        <dbReference type="SAM" id="Phobius"/>
    </source>
</evidence>
<dbReference type="PANTHER" id="PTHR33365:SF4">
    <property type="entry name" value="CYCLOCHLOROTINE BIOSYNTHESIS PROTEIN O"/>
    <property type="match status" value="1"/>
</dbReference>
<gene>
    <name evidence="5" type="ORF">BDV23DRAFT_179312</name>
</gene>
<reference evidence="5" key="1">
    <citation type="submission" date="2019-04" db="EMBL/GenBank/DDBJ databases">
        <title>Friends and foes A comparative genomics studyof 23 Aspergillus species from section Flavi.</title>
        <authorList>
            <consortium name="DOE Joint Genome Institute"/>
            <person name="Kjaerbolling I."/>
            <person name="Vesth T."/>
            <person name="Frisvad J.C."/>
            <person name="Nybo J.L."/>
            <person name="Theobald S."/>
            <person name="Kildgaard S."/>
            <person name="Isbrandt T."/>
            <person name="Kuo A."/>
            <person name="Sato A."/>
            <person name="Lyhne E.K."/>
            <person name="Kogle M.E."/>
            <person name="Wiebenga A."/>
            <person name="Kun R.S."/>
            <person name="Lubbers R.J."/>
            <person name="Makela M.R."/>
            <person name="Barry K."/>
            <person name="Chovatia M."/>
            <person name="Clum A."/>
            <person name="Daum C."/>
            <person name="Haridas S."/>
            <person name="He G."/>
            <person name="LaButti K."/>
            <person name="Lipzen A."/>
            <person name="Mondo S."/>
            <person name="Riley R."/>
            <person name="Salamov A."/>
            <person name="Simmons B.A."/>
            <person name="Magnuson J.K."/>
            <person name="Henrissat B."/>
            <person name="Mortensen U.H."/>
            <person name="Larsen T.O."/>
            <person name="Devries R.P."/>
            <person name="Grigoriev I.V."/>
            <person name="Machida M."/>
            <person name="Baker S.E."/>
            <person name="Andersen M.R."/>
        </authorList>
    </citation>
    <scope>NUCLEOTIDE SEQUENCE [LARGE SCALE GENOMIC DNA]</scope>
    <source>
        <strain evidence="5">IBT 14317</strain>
    </source>
</reference>
<feature type="compositionally biased region" description="Basic and acidic residues" evidence="3">
    <location>
        <begin position="11"/>
        <end position="25"/>
    </location>
</feature>
<dbReference type="GO" id="GO:0043386">
    <property type="term" value="P:mycotoxin biosynthetic process"/>
    <property type="evidence" value="ECO:0007669"/>
    <property type="project" value="InterPro"/>
</dbReference>
<dbReference type="EMBL" id="ML735221">
    <property type="protein sequence ID" value="KAE8394924.1"/>
    <property type="molecule type" value="Genomic_DNA"/>
</dbReference>
<sequence length="299" mass="34858">MNLHNTNSSKESQEDRHGSDQDRLLESEKGFENDESWSIERRRKKELLLSNWQGWILLLIVVFASLLLGFGTNELYRHNKLSEAQCTQMLSGYSPALEAVEYIDYQFQGEFSDSNVYKGRPRPELDAAWDRASALHELSMEPKHLPLLNKSETAIRYSPEQGGGYMVELEVFHQLHCLNLLRKQIYREYYMRPENMPAMFDVPKKLLYNHIDHCVDTIRQLIMCTGDVSPVTANWVVTHHHPHPDFNTRHKCRNFDKLLEWAEERDHGGVEFRPDSTLFPAPHLSETFWDVEPEASEAS</sequence>
<evidence type="ECO:0000256" key="2">
    <source>
        <dbReference type="ARBA" id="ARBA00035112"/>
    </source>
</evidence>